<feature type="transmembrane region" description="Helical" evidence="1">
    <location>
        <begin position="164"/>
        <end position="184"/>
    </location>
</feature>
<comment type="caution">
    <text evidence="2">The sequence shown here is derived from an EMBL/GenBank/DDBJ whole genome shotgun (WGS) entry which is preliminary data.</text>
</comment>
<keyword evidence="3" id="KW-1185">Reference proteome</keyword>
<dbReference type="EMBL" id="SLWN01000005">
    <property type="protein sequence ID" value="TCO30151.1"/>
    <property type="molecule type" value="Genomic_DNA"/>
</dbReference>
<dbReference type="AlphaFoldDB" id="A0A4R2HNH5"/>
<sequence length="185" mass="19184">MSTAEVRERPWVVRRWPAVAGVAMAAFAGIGISSGAEVAAIVTASGFVYLGSAALQRRKAAWPVFAISFVVVGLGSNVPGINATWWMVALAAALIVYGVTRGALRPSWGVPLQAVALAVCAAAALVAADANQTLAGVVVAAGLFAHTAWDIYHHRTQRVVVRSMAEFCAVLDTLLAVIVLAVTFA</sequence>
<feature type="transmembrane region" description="Helical" evidence="1">
    <location>
        <begin position="83"/>
        <end position="100"/>
    </location>
</feature>
<protein>
    <submittedName>
        <fullName evidence="2">Uncharacterized protein</fullName>
    </submittedName>
</protein>
<feature type="transmembrane region" description="Helical" evidence="1">
    <location>
        <begin position="38"/>
        <end position="55"/>
    </location>
</feature>
<dbReference type="Proteomes" id="UP000294508">
    <property type="component" value="Unassembled WGS sequence"/>
</dbReference>
<feature type="transmembrane region" description="Helical" evidence="1">
    <location>
        <begin position="134"/>
        <end position="152"/>
    </location>
</feature>
<organism evidence="2 3">
    <name type="scientific">Kribbella steppae</name>
    <dbReference type="NCBI Taxonomy" id="2512223"/>
    <lineage>
        <taxon>Bacteria</taxon>
        <taxon>Bacillati</taxon>
        <taxon>Actinomycetota</taxon>
        <taxon>Actinomycetes</taxon>
        <taxon>Propionibacteriales</taxon>
        <taxon>Kribbellaceae</taxon>
        <taxon>Kribbella</taxon>
    </lineage>
</organism>
<name>A0A4R2HNH5_9ACTN</name>
<proteinExistence type="predicted"/>
<evidence type="ECO:0000256" key="1">
    <source>
        <dbReference type="SAM" id="Phobius"/>
    </source>
</evidence>
<reference evidence="2 3" key="1">
    <citation type="journal article" date="2015" name="Stand. Genomic Sci.">
        <title>Genomic Encyclopedia of Bacterial and Archaeal Type Strains, Phase III: the genomes of soil and plant-associated and newly described type strains.</title>
        <authorList>
            <person name="Whitman W.B."/>
            <person name="Woyke T."/>
            <person name="Klenk H.P."/>
            <person name="Zhou Y."/>
            <person name="Lilburn T.G."/>
            <person name="Beck B.J."/>
            <person name="De Vos P."/>
            <person name="Vandamme P."/>
            <person name="Eisen J.A."/>
            <person name="Garrity G."/>
            <person name="Hugenholtz P."/>
            <person name="Kyrpides N.C."/>
        </authorList>
    </citation>
    <scope>NUCLEOTIDE SEQUENCE [LARGE SCALE GENOMIC DNA]</scope>
    <source>
        <strain evidence="2 3">VKM Ac-2572</strain>
    </source>
</reference>
<keyword evidence="1" id="KW-1133">Transmembrane helix</keyword>
<feature type="transmembrane region" description="Helical" evidence="1">
    <location>
        <begin position="60"/>
        <end position="77"/>
    </location>
</feature>
<gene>
    <name evidence="2" type="ORF">EV652_105145</name>
</gene>
<dbReference type="OrthoDB" id="3830457at2"/>
<accession>A0A4R2HNH5</accession>
<evidence type="ECO:0000313" key="3">
    <source>
        <dbReference type="Proteomes" id="UP000294508"/>
    </source>
</evidence>
<dbReference type="RefSeq" id="WP_132209836.1">
    <property type="nucleotide sequence ID" value="NZ_SLWN01000005.1"/>
</dbReference>
<keyword evidence="1" id="KW-0472">Membrane</keyword>
<evidence type="ECO:0000313" key="2">
    <source>
        <dbReference type="EMBL" id="TCO30151.1"/>
    </source>
</evidence>
<feature type="transmembrane region" description="Helical" evidence="1">
    <location>
        <begin position="107"/>
        <end position="128"/>
    </location>
</feature>
<feature type="transmembrane region" description="Helical" evidence="1">
    <location>
        <begin position="12"/>
        <end position="32"/>
    </location>
</feature>
<keyword evidence="1" id="KW-0812">Transmembrane</keyword>